<gene>
    <name evidence="3" type="ORF">F4561_003230</name>
</gene>
<evidence type="ECO:0000256" key="2">
    <source>
        <dbReference type="SAM" id="Phobius"/>
    </source>
</evidence>
<keyword evidence="2" id="KW-0812">Transmembrane</keyword>
<protein>
    <submittedName>
        <fullName evidence="3">Uncharacterized protein</fullName>
    </submittedName>
</protein>
<keyword evidence="4" id="KW-1185">Reference proteome</keyword>
<keyword evidence="2" id="KW-1133">Transmembrane helix</keyword>
<comment type="caution">
    <text evidence="3">The sequence shown here is derived from an EMBL/GenBank/DDBJ whole genome shotgun (WGS) entry which is preliminary data.</text>
</comment>
<reference evidence="3 4" key="1">
    <citation type="submission" date="2020-08" db="EMBL/GenBank/DDBJ databases">
        <title>Sequencing the genomes of 1000 actinobacteria strains.</title>
        <authorList>
            <person name="Klenk H.-P."/>
        </authorList>
    </citation>
    <scope>NUCLEOTIDE SEQUENCE [LARGE SCALE GENOMIC DNA]</scope>
    <source>
        <strain evidence="3 4">DSM 102030</strain>
    </source>
</reference>
<feature type="transmembrane region" description="Helical" evidence="2">
    <location>
        <begin position="6"/>
        <end position="23"/>
    </location>
</feature>
<proteinExistence type="predicted"/>
<accession>A0A7W7RI59</accession>
<feature type="compositionally biased region" description="Low complexity" evidence="1">
    <location>
        <begin position="131"/>
        <end position="162"/>
    </location>
</feature>
<name>A0A7W7RI59_9ACTN</name>
<feature type="transmembrane region" description="Helical" evidence="2">
    <location>
        <begin position="67"/>
        <end position="95"/>
    </location>
</feature>
<evidence type="ECO:0000256" key="1">
    <source>
        <dbReference type="SAM" id="MobiDB-lite"/>
    </source>
</evidence>
<dbReference type="RefSeq" id="WP_184579810.1">
    <property type="nucleotide sequence ID" value="NZ_JACHJT010000001.1"/>
</dbReference>
<keyword evidence="2" id="KW-0472">Membrane</keyword>
<feature type="region of interest" description="Disordered" evidence="1">
    <location>
        <begin position="103"/>
        <end position="188"/>
    </location>
</feature>
<sequence length="188" mass="19685">MTSVVVGLLLDAVCMAIGVFTLFRVRRCTRGRFAVGLAGSALILYVLIATPWLLWSHFGTLSLTSAYGFLIPVLRIATSLIFTAALVLYLIALVIRERELAPPRQHGPQPGAPYSGAQYAAAPHGGGYGAPGQYQQPQQQPQQARPAPHGAAPQGQHPAPGQWAPPPGSGHSPPHGAPPPEAPEGGAR</sequence>
<organism evidence="3 4">
    <name type="scientific">Lipingzhangella halophila</name>
    <dbReference type="NCBI Taxonomy" id="1783352"/>
    <lineage>
        <taxon>Bacteria</taxon>
        <taxon>Bacillati</taxon>
        <taxon>Actinomycetota</taxon>
        <taxon>Actinomycetes</taxon>
        <taxon>Streptosporangiales</taxon>
        <taxon>Nocardiopsidaceae</taxon>
        <taxon>Lipingzhangella</taxon>
    </lineage>
</organism>
<evidence type="ECO:0000313" key="4">
    <source>
        <dbReference type="Proteomes" id="UP000523007"/>
    </source>
</evidence>
<dbReference type="EMBL" id="JACHJT010000001">
    <property type="protein sequence ID" value="MBB4932410.1"/>
    <property type="molecule type" value="Genomic_DNA"/>
</dbReference>
<feature type="transmembrane region" description="Helical" evidence="2">
    <location>
        <begin position="35"/>
        <end position="55"/>
    </location>
</feature>
<dbReference type="AlphaFoldDB" id="A0A7W7RI59"/>
<evidence type="ECO:0000313" key="3">
    <source>
        <dbReference type="EMBL" id="MBB4932410.1"/>
    </source>
</evidence>
<dbReference type="Proteomes" id="UP000523007">
    <property type="component" value="Unassembled WGS sequence"/>
</dbReference>